<evidence type="ECO:0000313" key="2">
    <source>
        <dbReference type="EMBL" id="RUS68267.1"/>
    </source>
</evidence>
<dbReference type="CDD" id="cd22231">
    <property type="entry name" value="RHH_NikR_HicB-like"/>
    <property type="match status" value="1"/>
</dbReference>
<dbReference type="InterPro" id="IPR035069">
    <property type="entry name" value="TTHA1013/TTHA0281-like"/>
</dbReference>
<dbReference type="Pfam" id="PF15919">
    <property type="entry name" value="HicB_lk_antitox"/>
    <property type="match status" value="1"/>
</dbReference>
<dbReference type="SUPFAM" id="SSF143100">
    <property type="entry name" value="TTHA1013/TTHA0281-like"/>
    <property type="match status" value="1"/>
</dbReference>
<evidence type="ECO:0000259" key="1">
    <source>
        <dbReference type="Pfam" id="PF15919"/>
    </source>
</evidence>
<dbReference type="InterPro" id="IPR031807">
    <property type="entry name" value="HicB-like"/>
</dbReference>
<dbReference type="Proteomes" id="UP000286947">
    <property type="component" value="Unassembled WGS sequence"/>
</dbReference>
<keyword evidence="3" id="KW-1185">Reference proteome</keyword>
<dbReference type="AlphaFoldDB" id="A0A433SHN2"/>
<organism evidence="2 3">
    <name type="scientific">Saezia sanguinis</name>
    <dbReference type="NCBI Taxonomy" id="1965230"/>
    <lineage>
        <taxon>Bacteria</taxon>
        <taxon>Pseudomonadati</taxon>
        <taxon>Pseudomonadota</taxon>
        <taxon>Betaproteobacteria</taxon>
        <taxon>Burkholderiales</taxon>
        <taxon>Saeziaceae</taxon>
        <taxon>Saezia</taxon>
    </lineage>
</organism>
<gene>
    <name evidence="2" type="ORF">CUZ56_00755</name>
</gene>
<protein>
    <recommendedName>
        <fullName evidence="1">HicB-like antitoxin of toxin-antitoxin system domain-containing protein</fullName>
    </recommendedName>
</protein>
<dbReference type="Gene3D" id="3.30.160.250">
    <property type="match status" value="1"/>
</dbReference>
<dbReference type="EMBL" id="PQSP01000001">
    <property type="protein sequence ID" value="RUS68267.1"/>
    <property type="molecule type" value="Genomic_DNA"/>
</dbReference>
<dbReference type="RefSeq" id="WP_126978277.1">
    <property type="nucleotide sequence ID" value="NZ_PQSP01000001.1"/>
</dbReference>
<sequence>MKYPIVIEWGDDATAHGIHIPDLNASTSGDTIEKAFEAAIEAADLELQNIASQGKNIPTPSPIETLRFKKEFRDMGWGFIDVDITPFQGKTEKINVTIPQRIIAAIDNYVSRFNLKSRSSFLSEAALEKIKSPSLSSSIKVIQINKKTRRVVFGPALKYFDLDYSLPFSKLRPLLEVAISSAIELDPQFSHLADKDVRVHEGSHHLDIIEDGVGSLELLIITDEESY</sequence>
<proteinExistence type="predicted"/>
<reference evidence="2 3" key="1">
    <citation type="submission" date="2018-01" db="EMBL/GenBank/DDBJ databases">
        <title>Saezia sanguinis gen. nov., sp. nov., in the order Burkholderiales isolated from human blood.</title>
        <authorList>
            <person name="Medina-Pascual M.J."/>
            <person name="Valdezate S."/>
            <person name="Monzon S."/>
            <person name="Cuesta I."/>
            <person name="Carrasco G."/>
            <person name="Villalon P."/>
            <person name="Saez-Nieto J.A."/>
        </authorList>
    </citation>
    <scope>NUCLEOTIDE SEQUENCE [LARGE SCALE GENOMIC DNA]</scope>
    <source>
        <strain evidence="2 3">CNM695-12</strain>
    </source>
</reference>
<feature type="domain" description="HicB-like antitoxin of toxin-antitoxin system" evidence="1">
    <location>
        <begin position="3"/>
        <end position="126"/>
    </location>
</feature>
<evidence type="ECO:0000313" key="3">
    <source>
        <dbReference type="Proteomes" id="UP000286947"/>
    </source>
</evidence>
<accession>A0A433SHN2</accession>
<name>A0A433SHN2_9BURK</name>
<dbReference type="OrthoDB" id="9807959at2"/>
<comment type="caution">
    <text evidence="2">The sequence shown here is derived from an EMBL/GenBank/DDBJ whole genome shotgun (WGS) entry which is preliminary data.</text>
</comment>